<organism evidence="2">
    <name type="scientific">Castellaniella ginsengisoli</name>
    <dbReference type="NCBI Taxonomy" id="546114"/>
    <lineage>
        <taxon>Bacteria</taxon>
        <taxon>Pseudomonadati</taxon>
        <taxon>Pseudomonadota</taxon>
        <taxon>Betaproteobacteria</taxon>
        <taxon>Burkholderiales</taxon>
        <taxon>Alcaligenaceae</taxon>
        <taxon>Castellaniella</taxon>
    </lineage>
</organism>
<accession>A0AB39D2E8</accession>
<evidence type="ECO:0000313" key="2">
    <source>
        <dbReference type="EMBL" id="XDJ48284.1"/>
    </source>
</evidence>
<name>A0AB39D2E8_9BURK</name>
<gene>
    <name evidence="2" type="ORF">ABRZ04_04275</name>
</gene>
<reference evidence="2" key="1">
    <citation type="submission" date="2024-05" db="EMBL/GenBank/DDBJ databases">
        <authorList>
            <person name="Luo Y.-C."/>
            <person name="Nicholds J."/>
            <person name="Mortimer T."/>
            <person name="Maboni G."/>
        </authorList>
    </citation>
    <scope>NUCLEOTIDE SEQUENCE</scope>
    <source>
        <strain evidence="2">151836</strain>
    </source>
</reference>
<dbReference type="EMBL" id="CP158254">
    <property type="protein sequence ID" value="XDJ48284.1"/>
    <property type="molecule type" value="Genomic_DNA"/>
</dbReference>
<feature type="region of interest" description="Disordered" evidence="1">
    <location>
        <begin position="30"/>
        <end position="54"/>
    </location>
</feature>
<dbReference type="RefSeq" id="WP_368640436.1">
    <property type="nucleotide sequence ID" value="NZ_CP158254.1"/>
</dbReference>
<proteinExistence type="predicted"/>
<evidence type="ECO:0000256" key="1">
    <source>
        <dbReference type="SAM" id="MobiDB-lite"/>
    </source>
</evidence>
<protein>
    <submittedName>
        <fullName evidence="2">Uncharacterized protein</fullName>
    </submittedName>
</protein>
<dbReference type="AlphaFoldDB" id="A0AB39D2E8"/>
<sequence length="54" mass="6199">MSKGNAWNCWPCWPRICHCGNPRPLPVVVPGMSKNSRQRRQKPGRDIPFPGQEQ</sequence>